<dbReference type="AlphaFoldDB" id="A0AAD9FRA1"/>
<feature type="region of interest" description="Disordered" evidence="1">
    <location>
        <begin position="38"/>
        <end position="115"/>
    </location>
</feature>
<organism evidence="2 3">
    <name type="scientific">Papiliotrema laurentii</name>
    <name type="common">Cryptococcus laurentii</name>
    <dbReference type="NCBI Taxonomy" id="5418"/>
    <lineage>
        <taxon>Eukaryota</taxon>
        <taxon>Fungi</taxon>
        <taxon>Dikarya</taxon>
        <taxon>Basidiomycota</taxon>
        <taxon>Agaricomycotina</taxon>
        <taxon>Tremellomycetes</taxon>
        <taxon>Tremellales</taxon>
        <taxon>Rhynchogastremaceae</taxon>
        <taxon>Papiliotrema</taxon>
    </lineage>
</organism>
<proteinExistence type="predicted"/>
<feature type="compositionally biased region" description="Basic and acidic residues" evidence="1">
    <location>
        <begin position="86"/>
        <end position="98"/>
    </location>
</feature>
<evidence type="ECO:0000313" key="2">
    <source>
        <dbReference type="EMBL" id="KAK1924731.1"/>
    </source>
</evidence>
<gene>
    <name evidence="2" type="ORF">DB88DRAFT_486595</name>
</gene>
<evidence type="ECO:0000313" key="3">
    <source>
        <dbReference type="Proteomes" id="UP001182556"/>
    </source>
</evidence>
<accession>A0AAD9FRA1</accession>
<feature type="compositionally biased region" description="Pro residues" evidence="1">
    <location>
        <begin position="47"/>
        <end position="60"/>
    </location>
</feature>
<dbReference type="Proteomes" id="UP001182556">
    <property type="component" value="Unassembled WGS sequence"/>
</dbReference>
<feature type="compositionally biased region" description="Basic and acidic residues" evidence="1">
    <location>
        <begin position="63"/>
        <end position="78"/>
    </location>
</feature>
<dbReference type="EMBL" id="JAODAN010000004">
    <property type="protein sequence ID" value="KAK1924731.1"/>
    <property type="molecule type" value="Genomic_DNA"/>
</dbReference>
<name>A0AAD9FRA1_PAPLA</name>
<keyword evidence="3" id="KW-1185">Reference proteome</keyword>
<comment type="caution">
    <text evidence="2">The sequence shown here is derived from an EMBL/GenBank/DDBJ whole genome shotgun (WGS) entry which is preliminary data.</text>
</comment>
<sequence length="360" mass="40232">MSFLQSIAGPSRVAFHAQIGQRTIATSSARYFAPSAAFNAPSAKPSTPSPARPYVRPPPSAQKSDRPVSKAKSTERRSHQVHAASARKELKEEKHTADTEYPDWQWEKDPVDPEADYTQERRTIYARPYEIFFGRPGGIKAIWVLGTLILVNVITMPNMNDIPPQPDQLHIPEDLAGDAKAVQTILDGQEDSKRFRKYVNDILDNFTSIKLVLVGTFTLGMYIATKVQINSVTRLTQIRRIPKTPGRPTTHQIELTSAMHDANVPGIPRSQIFDLADTSARLSGRNTGFIGFSAGGYPNYRMDLQETSRLDHADGDVVVSLARLERIYGKLTTSEPRRAFWSRFSDKVDQWAEGGPKKEK</sequence>
<protein>
    <submittedName>
        <fullName evidence="2">Uncharacterized protein</fullName>
    </submittedName>
</protein>
<evidence type="ECO:0000256" key="1">
    <source>
        <dbReference type="SAM" id="MobiDB-lite"/>
    </source>
</evidence>
<reference evidence="2" key="1">
    <citation type="submission" date="2023-02" db="EMBL/GenBank/DDBJ databases">
        <title>Identification and recombinant expression of a fungal hydrolase from Papiliotrema laurentii that hydrolyzes apple cutin and clears colloidal polyester polyurethane.</title>
        <authorList>
            <consortium name="DOE Joint Genome Institute"/>
            <person name="Roman V.A."/>
            <person name="Bojanowski C."/>
            <person name="Crable B.R."/>
            <person name="Wagner D.N."/>
            <person name="Hung C.S."/>
            <person name="Nadeau L.J."/>
            <person name="Schratz L."/>
            <person name="Haridas S."/>
            <person name="Pangilinan J."/>
            <person name="Lipzen A."/>
            <person name="Na H."/>
            <person name="Yan M."/>
            <person name="Ng V."/>
            <person name="Grigoriev I.V."/>
            <person name="Spatafora J.W."/>
            <person name="Barlow D."/>
            <person name="Biffinger J."/>
            <person name="Kelley-Loughnane N."/>
            <person name="Varaljay V.A."/>
            <person name="Crookes-Goodson W.J."/>
        </authorList>
    </citation>
    <scope>NUCLEOTIDE SEQUENCE</scope>
    <source>
        <strain evidence="2">5307AH</strain>
    </source>
</reference>